<feature type="active site" description="Proton donor" evidence="8">
    <location>
        <position position="34"/>
    </location>
</feature>
<dbReference type="Gene3D" id="3.40.50.620">
    <property type="entry name" value="HUPs"/>
    <property type="match status" value="1"/>
</dbReference>
<dbReference type="Pfam" id="PF02569">
    <property type="entry name" value="Pantoate_ligase"/>
    <property type="match status" value="1"/>
</dbReference>
<feature type="binding site" evidence="8">
    <location>
        <begin position="144"/>
        <end position="147"/>
    </location>
    <ligand>
        <name>ATP</name>
        <dbReference type="ChEBI" id="CHEBI:30616"/>
    </ligand>
</feature>
<comment type="pathway">
    <text evidence="1 8">Cofactor biosynthesis; (R)-pantothenate biosynthesis; (R)-pantothenate from (R)-pantoate and beta-alanine: step 1/1.</text>
</comment>
<protein>
    <recommendedName>
        <fullName evidence="8">Pantothenate synthetase</fullName>
        <shortName evidence="8">PS</shortName>
        <ecNumber evidence="8">6.3.2.1</ecNumber>
    </recommendedName>
    <alternativeName>
        <fullName evidence="8">Pantoate--beta-alanine ligase</fullName>
    </alternativeName>
    <alternativeName>
        <fullName evidence="8">Pantoate-activating enzyme</fullName>
    </alternativeName>
</protein>
<feature type="binding site" evidence="8">
    <location>
        <position position="58"/>
    </location>
    <ligand>
        <name>beta-alanine</name>
        <dbReference type="ChEBI" id="CHEBI:57966"/>
    </ligand>
</feature>
<dbReference type="AlphaFoldDB" id="A0A5R9J812"/>
<dbReference type="Proteomes" id="UP000305654">
    <property type="component" value="Unassembled WGS sequence"/>
</dbReference>
<keyword evidence="5 8" id="KW-0547">Nucleotide-binding</keyword>
<dbReference type="EMBL" id="VCDI01000002">
    <property type="protein sequence ID" value="TLU73109.1"/>
    <property type="molecule type" value="Genomic_DNA"/>
</dbReference>
<dbReference type="UniPathway" id="UPA00028">
    <property type="reaction ID" value="UER00005"/>
</dbReference>
<evidence type="ECO:0000313" key="9">
    <source>
        <dbReference type="EMBL" id="TLU73109.1"/>
    </source>
</evidence>
<dbReference type="GO" id="GO:0015940">
    <property type="term" value="P:pantothenate biosynthetic process"/>
    <property type="evidence" value="ECO:0007669"/>
    <property type="project" value="UniProtKB-UniRule"/>
</dbReference>
<evidence type="ECO:0000256" key="2">
    <source>
        <dbReference type="ARBA" id="ARBA00009256"/>
    </source>
</evidence>
<dbReference type="PANTHER" id="PTHR21299:SF1">
    <property type="entry name" value="PANTOATE--BETA-ALANINE LIGASE"/>
    <property type="match status" value="1"/>
</dbReference>
<sequence length="285" mass="30493">MYVARTLDELAAGIASLGPGLALVPTMGALHAGHLSLLEAAQHGGAPVAASIFVNPTQFNQSDDLARYPRDESADLELLRQAGCDLAWLPSVQTMYPAGDEIRIVPQGAALGWEGDVRPGHFSGVATVVTKLLNQVSPQRAYFGEKDWQQLQVIRSVVDALFMPVAIIGVPTLREPDGLAMSSRNRFLGEQERERAPALYRCLSRLAQAILDGDEVDVCLATAREDLTLRGFSVEYLALVDGGSLHPAAELMPGARLLAAARLGSVRLLDNLEVVLPGGPRRTGL</sequence>
<feature type="binding site" evidence="8">
    <location>
        <position position="150"/>
    </location>
    <ligand>
        <name>(R)-pantoate</name>
        <dbReference type="ChEBI" id="CHEBI:15980"/>
    </ligand>
</feature>
<dbReference type="CDD" id="cd00560">
    <property type="entry name" value="PanC"/>
    <property type="match status" value="1"/>
</dbReference>
<keyword evidence="8" id="KW-0963">Cytoplasm</keyword>
<comment type="subcellular location">
    <subcellularLocation>
        <location evidence="8">Cytoplasm</location>
    </subcellularLocation>
</comment>
<feature type="binding site" evidence="8">
    <location>
        <position position="58"/>
    </location>
    <ligand>
        <name>(R)-pantoate</name>
        <dbReference type="ChEBI" id="CHEBI:15980"/>
    </ligand>
</feature>
<dbReference type="InterPro" id="IPR042176">
    <property type="entry name" value="Pantoate_ligase_C"/>
</dbReference>
<comment type="subunit">
    <text evidence="8">Homodimer.</text>
</comment>
<accession>A0A5R9J812</accession>
<feature type="binding site" evidence="8">
    <location>
        <begin position="181"/>
        <end position="184"/>
    </location>
    <ligand>
        <name>ATP</name>
        <dbReference type="ChEBI" id="CHEBI:30616"/>
    </ligand>
</feature>
<evidence type="ECO:0000256" key="4">
    <source>
        <dbReference type="ARBA" id="ARBA00022655"/>
    </source>
</evidence>
<name>A0A5R9J812_9PROT</name>
<feature type="binding site" evidence="8">
    <location>
        <position position="173"/>
    </location>
    <ligand>
        <name>ATP</name>
        <dbReference type="ChEBI" id="CHEBI:30616"/>
    </ligand>
</feature>
<reference evidence="9 10" key="1">
    <citation type="submission" date="2019-05" db="EMBL/GenBank/DDBJ databases">
        <authorList>
            <person name="Pankratov T."/>
            <person name="Grouzdev D."/>
        </authorList>
    </citation>
    <scope>NUCLEOTIDE SEQUENCE [LARGE SCALE GENOMIC DNA]</scope>
    <source>
        <strain evidence="9 10">KEBCLARHB70R</strain>
    </source>
</reference>
<comment type="similarity">
    <text evidence="2 8">Belongs to the pantothenate synthetase family.</text>
</comment>
<dbReference type="OrthoDB" id="9773087at2"/>
<dbReference type="EC" id="6.3.2.1" evidence="8"/>
<dbReference type="InterPro" id="IPR003721">
    <property type="entry name" value="Pantoate_ligase"/>
</dbReference>
<comment type="caution">
    <text evidence="9">The sequence shown here is derived from an EMBL/GenBank/DDBJ whole genome shotgun (WGS) entry which is preliminary data.</text>
</comment>
<organism evidence="9 10">
    <name type="scientific">Lichenicoccus roseus</name>
    <dbReference type="NCBI Taxonomy" id="2683649"/>
    <lineage>
        <taxon>Bacteria</taxon>
        <taxon>Pseudomonadati</taxon>
        <taxon>Pseudomonadota</taxon>
        <taxon>Alphaproteobacteria</taxon>
        <taxon>Acetobacterales</taxon>
        <taxon>Acetobacteraceae</taxon>
        <taxon>Lichenicoccus</taxon>
    </lineage>
</organism>
<dbReference type="GO" id="GO:0004592">
    <property type="term" value="F:pantoate-beta-alanine ligase activity"/>
    <property type="evidence" value="ECO:0007669"/>
    <property type="project" value="UniProtKB-UniRule"/>
</dbReference>
<evidence type="ECO:0000256" key="7">
    <source>
        <dbReference type="ARBA" id="ARBA00048258"/>
    </source>
</evidence>
<dbReference type="HAMAP" id="MF_00158">
    <property type="entry name" value="PanC"/>
    <property type="match status" value="1"/>
</dbReference>
<keyword evidence="4 8" id="KW-0566">Pantothenate biosynthesis</keyword>
<evidence type="ECO:0000256" key="5">
    <source>
        <dbReference type="ARBA" id="ARBA00022741"/>
    </source>
</evidence>
<dbReference type="GO" id="GO:0005829">
    <property type="term" value="C:cytosol"/>
    <property type="evidence" value="ECO:0007669"/>
    <property type="project" value="TreeGrafter"/>
</dbReference>
<keyword evidence="3 8" id="KW-0436">Ligase</keyword>
<comment type="function">
    <text evidence="8">Catalyzes the condensation of pantoate with beta-alanine in an ATP-dependent reaction via a pantoyl-adenylate intermediate.</text>
</comment>
<keyword evidence="6 8" id="KW-0067">ATP-binding</keyword>
<evidence type="ECO:0000256" key="6">
    <source>
        <dbReference type="ARBA" id="ARBA00022840"/>
    </source>
</evidence>
<dbReference type="PANTHER" id="PTHR21299">
    <property type="entry name" value="CYTIDYLATE KINASE/PANTOATE-BETA-ALANINE LIGASE"/>
    <property type="match status" value="1"/>
</dbReference>
<gene>
    <name evidence="8" type="primary">panC</name>
    <name evidence="9" type="ORF">FE263_06670</name>
</gene>
<dbReference type="GO" id="GO:0005524">
    <property type="term" value="F:ATP binding"/>
    <property type="evidence" value="ECO:0007669"/>
    <property type="project" value="UniProtKB-KW"/>
</dbReference>
<proteinExistence type="inferred from homology"/>
<evidence type="ECO:0000313" key="10">
    <source>
        <dbReference type="Proteomes" id="UP000305654"/>
    </source>
</evidence>
<comment type="miscellaneous">
    <text evidence="8">The reaction proceeds by a bi uni uni bi ping pong mechanism.</text>
</comment>
<evidence type="ECO:0000256" key="1">
    <source>
        <dbReference type="ARBA" id="ARBA00004990"/>
    </source>
</evidence>
<dbReference type="NCBIfam" id="TIGR00018">
    <property type="entry name" value="panC"/>
    <property type="match status" value="1"/>
</dbReference>
<keyword evidence="10" id="KW-1185">Reference proteome</keyword>
<feature type="binding site" evidence="8">
    <location>
        <begin position="27"/>
        <end position="34"/>
    </location>
    <ligand>
        <name>ATP</name>
        <dbReference type="ChEBI" id="CHEBI:30616"/>
    </ligand>
</feature>
<dbReference type="InterPro" id="IPR014729">
    <property type="entry name" value="Rossmann-like_a/b/a_fold"/>
</dbReference>
<comment type="catalytic activity">
    <reaction evidence="7 8">
        <text>(R)-pantoate + beta-alanine + ATP = (R)-pantothenate + AMP + diphosphate + H(+)</text>
        <dbReference type="Rhea" id="RHEA:10912"/>
        <dbReference type="ChEBI" id="CHEBI:15378"/>
        <dbReference type="ChEBI" id="CHEBI:15980"/>
        <dbReference type="ChEBI" id="CHEBI:29032"/>
        <dbReference type="ChEBI" id="CHEBI:30616"/>
        <dbReference type="ChEBI" id="CHEBI:33019"/>
        <dbReference type="ChEBI" id="CHEBI:57966"/>
        <dbReference type="ChEBI" id="CHEBI:456215"/>
        <dbReference type="EC" id="6.3.2.1"/>
    </reaction>
</comment>
<dbReference type="SUPFAM" id="SSF52374">
    <property type="entry name" value="Nucleotidylyl transferase"/>
    <property type="match status" value="1"/>
</dbReference>
<evidence type="ECO:0000256" key="8">
    <source>
        <dbReference type="HAMAP-Rule" id="MF_00158"/>
    </source>
</evidence>
<dbReference type="Gene3D" id="3.30.1300.10">
    <property type="entry name" value="Pantoate-beta-alanine ligase, C-terminal domain"/>
    <property type="match status" value="1"/>
</dbReference>
<evidence type="ECO:0000256" key="3">
    <source>
        <dbReference type="ARBA" id="ARBA00022598"/>
    </source>
</evidence>